<reference evidence="10 11" key="1">
    <citation type="journal article" date="2007" name="Proc. Natl. Acad. Sci. U.S.A.">
        <title>The tiny eukaryote Ostreococcus provides genomic insights into the paradox of plankton speciation.</title>
        <authorList>
            <person name="Palenik B."/>
            <person name="Grimwood J."/>
            <person name="Aerts A."/>
            <person name="Rouze P."/>
            <person name="Salamov A."/>
            <person name="Putnam N."/>
            <person name="Dupont C."/>
            <person name="Jorgensen R."/>
            <person name="Derelle E."/>
            <person name="Rombauts S."/>
            <person name="Zhou K."/>
            <person name="Otillar R."/>
            <person name="Merchant S.S."/>
            <person name="Podell S."/>
            <person name="Gaasterland T."/>
            <person name="Napoli C."/>
            <person name="Gendler K."/>
            <person name="Manuell A."/>
            <person name="Tai V."/>
            <person name="Vallon O."/>
            <person name="Piganeau G."/>
            <person name="Jancek S."/>
            <person name="Heijde M."/>
            <person name="Jabbari K."/>
            <person name="Bowler C."/>
            <person name="Lohr M."/>
            <person name="Robbens S."/>
            <person name="Werner G."/>
            <person name="Dubchak I."/>
            <person name="Pazour G.J."/>
            <person name="Ren Q."/>
            <person name="Paulsen I."/>
            <person name="Delwiche C."/>
            <person name="Schmutz J."/>
            <person name="Rokhsar D."/>
            <person name="Van de Peer Y."/>
            <person name="Moreau H."/>
            <person name="Grigoriev I.V."/>
        </authorList>
    </citation>
    <scope>NUCLEOTIDE SEQUENCE [LARGE SCALE GENOMIC DNA]</scope>
    <source>
        <strain evidence="10 11">CCE9901</strain>
    </source>
</reference>
<comment type="subcellular location">
    <subcellularLocation>
        <location evidence="1">Nucleus</location>
    </subcellularLocation>
</comment>
<dbReference type="Gramene" id="ABO94195">
    <property type="protein sequence ID" value="ABO94195"/>
    <property type="gene ID" value="OSTLU_29020"/>
</dbReference>
<name>A4RRH6_OSTLU</name>
<evidence type="ECO:0000256" key="2">
    <source>
        <dbReference type="ARBA" id="ARBA00007163"/>
    </source>
</evidence>
<dbReference type="GO" id="GO:0045944">
    <property type="term" value="P:positive regulation of transcription by RNA polymerase II"/>
    <property type="evidence" value="ECO:0007669"/>
    <property type="project" value="InterPro"/>
</dbReference>
<dbReference type="PANTHER" id="PTHR46714:SF6">
    <property type="entry name" value="TRANSCRIPTIONAL ACTIVATOR HAC1"/>
    <property type="match status" value="1"/>
</dbReference>
<keyword evidence="11" id="KW-1185">Reference proteome</keyword>
<dbReference type="InterPro" id="IPR004827">
    <property type="entry name" value="bZIP"/>
</dbReference>
<evidence type="ECO:0000256" key="4">
    <source>
        <dbReference type="ARBA" id="ARBA00023125"/>
    </source>
</evidence>
<evidence type="ECO:0000256" key="6">
    <source>
        <dbReference type="ARBA" id="ARBA00023242"/>
    </source>
</evidence>
<dbReference type="SUPFAM" id="SSF57959">
    <property type="entry name" value="Leucine zipper domain"/>
    <property type="match status" value="1"/>
</dbReference>
<dbReference type="RefSeq" id="XP_001415903.1">
    <property type="nucleotide sequence ID" value="XM_001415866.1"/>
</dbReference>
<dbReference type="CDD" id="cd14704">
    <property type="entry name" value="bZIP_HY5-like"/>
    <property type="match status" value="1"/>
</dbReference>
<dbReference type="eggNOG" id="KOG1414">
    <property type="taxonomic scope" value="Eukaryota"/>
</dbReference>
<evidence type="ECO:0000259" key="9">
    <source>
        <dbReference type="PROSITE" id="PS50217"/>
    </source>
</evidence>
<feature type="region of interest" description="Disordered" evidence="8">
    <location>
        <begin position="1"/>
        <end position="42"/>
    </location>
</feature>
<dbReference type="SMART" id="SM00338">
    <property type="entry name" value="BRLZ"/>
    <property type="match status" value="1"/>
</dbReference>
<dbReference type="InterPro" id="IPR044280">
    <property type="entry name" value="Hac1/HY5"/>
</dbReference>
<feature type="coiled-coil region" evidence="7">
    <location>
        <begin position="96"/>
        <end position="148"/>
    </location>
</feature>
<dbReference type="GO" id="GO:0003677">
    <property type="term" value="F:DNA binding"/>
    <property type="evidence" value="ECO:0007669"/>
    <property type="project" value="UniProtKB-KW"/>
</dbReference>
<keyword evidence="6" id="KW-0539">Nucleus</keyword>
<dbReference type="GO" id="GO:0000981">
    <property type="term" value="F:DNA-binding transcription factor activity, RNA polymerase II-specific"/>
    <property type="evidence" value="ECO:0007669"/>
    <property type="project" value="InterPro"/>
</dbReference>
<feature type="compositionally biased region" description="Low complexity" evidence="8">
    <location>
        <begin position="21"/>
        <end position="42"/>
    </location>
</feature>
<proteinExistence type="inferred from homology"/>
<dbReference type="KEGG" id="olu:OSTLU_29020"/>
<dbReference type="AlphaFoldDB" id="A4RRH6"/>
<dbReference type="PROSITE" id="PS00036">
    <property type="entry name" value="BZIP_BASIC"/>
    <property type="match status" value="1"/>
</dbReference>
<dbReference type="GO" id="GO:0005634">
    <property type="term" value="C:nucleus"/>
    <property type="evidence" value="ECO:0007669"/>
    <property type="project" value="UniProtKB-SubCell"/>
</dbReference>
<evidence type="ECO:0000313" key="11">
    <source>
        <dbReference type="Proteomes" id="UP000001568"/>
    </source>
</evidence>
<keyword evidence="3" id="KW-0805">Transcription regulation</keyword>
<evidence type="ECO:0000256" key="8">
    <source>
        <dbReference type="SAM" id="MobiDB-lite"/>
    </source>
</evidence>
<dbReference type="PROSITE" id="PS50217">
    <property type="entry name" value="BZIP"/>
    <property type="match status" value="1"/>
</dbReference>
<dbReference type="OrthoDB" id="674948at2759"/>
<dbReference type="Proteomes" id="UP000001568">
    <property type="component" value="Chromosome 1"/>
</dbReference>
<sequence length="162" mass="17531">MTAGSGGSGRAKRAGAGARGSGTPPSGAVSKPTARGGRAAANQGGFGMGYVGRNSMHIPHGNTALSVKADEERLNTITDEKERKRLKRLLRNRVSAQQARERKKAYLASLEQTEAQKANRLHELENRVTTLERENQMLRQVIQTVTRRAVPPNASDFQVPAM</sequence>
<dbReference type="HOGENOM" id="CLU_1742968_0_0_1"/>
<keyword evidence="4" id="KW-0238">DNA-binding</keyword>
<evidence type="ECO:0000256" key="7">
    <source>
        <dbReference type="SAM" id="Coils"/>
    </source>
</evidence>
<keyword evidence="7" id="KW-0175">Coiled coil</keyword>
<evidence type="ECO:0000256" key="1">
    <source>
        <dbReference type="ARBA" id="ARBA00004123"/>
    </source>
</evidence>
<keyword evidence="5" id="KW-0804">Transcription</keyword>
<evidence type="ECO:0000256" key="5">
    <source>
        <dbReference type="ARBA" id="ARBA00023163"/>
    </source>
</evidence>
<accession>A4RRH6</accession>
<dbReference type="InterPro" id="IPR046347">
    <property type="entry name" value="bZIP_sf"/>
</dbReference>
<organism evidence="10 11">
    <name type="scientific">Ostreococcus lucimarinus (strain CCE9901)</name>
    <dbReference type="NCBI Taxonomy" id="436017"/>
    <lineage>
        <taxon>Eukaryota</taxon>
        <taxon>Viridiplantae</taxon>
        <taxon>Chlorophyta</taxon>
        <taxon>Mamiellophyceae</taxon>
        <taxon>Mamiellales</taxon>
        <taxon>Bathycoccaceae</taxon>
        <taxon>Ostreococcus</taxon>
    </lineage>
</organism>
<evidence type="ECO:0000313" key="10">
    <source>
        <dbReference type="EMBL" id="ABO94195.1"/>
    </source>
</evidence>
<dbReference type="PANTHER" id="PTHR46714">
    <property type="entry name" value="TRANSCRIPTIONAL ACTIVATOR HAC1"/>
    <property type="match status" value="1"/>
</dbReference>
<evidence type="ECO:0000256" key="3">
    <source>
        <dbReference type="ARBA" id="ARBA00023015"/>
    </source>
</evidence>
<protein>
    <recommendedName>
        <fullName evidence="9">BZIP domain-containing protein</fullName>
    </recommendedName>
</protein>
<dbReference type="Gene3D" id="1.20.5.490">
    <property type="entry name" value="Single helix bin"/>
    <property type="match status" value="1"/>
</dbReference>
<comment type="similarity">
    <text evidence="2">Belongs to the bZIP family.</text>
</comment>
<dbReference type="STRING" id="436017.A4RRH6"/>
<dbReference type="EMBL" id="CP000581">
    <property type="protein sequence ID" value="ABO94195.1"/>
    <property type="molecule type" value="Genomic_DNA"/>
</dbReference>
<gene>
    <name evidence="10" type="ORF">OSTLU_29020</name>
</gene>
<feature type="domain" description="BZIP" evidence="9">
    <location>
        <begin position="82"/>
        <end position="145"/>
    </location>
</feature>
<dbReference type="GeneID" id="4999852"/>